<evidence type="ECO:0000313" key="3">
    <source>
        <dbReference type="Proteomes" id="UP000324222"/>
    </source>
</evidence>
<dbReference type="EMBL" id="VSRR010004820">
    <property type="protein sequence ID" value="MPC40802.1"/>
    <property type="molecule type" value="Genomic_DNA"/>
</dbReference>
<proteinExistence type="predicted"/>
<feature type="compositionally biased region" description="Basic and acidic residues" evidence="1">
    <location>
        <begin position="67"/>
        <end position="97"/>
    </location>
</feature>
<gene>
    <name evidence="2" type="ORF">E2C01_034371</name>
</gene>
<sequence>MPWDVRKLWPRKKTPRAGSRVEGSRSYMKIFHGIAEVMKPCPCYLYWLRKINTAPPRPRGRRVVRVGRGDERQRKVRKWEGGSEGRGESGGGTERHVTDRFQESGCVTSMVCRLISVRVFFDAAMRLGSSSSQDLA</sequence>
<dbReference type="AlphaFoldDB" id="A0A5B7F2P6"/>
<dbReference type="Proteomes" id="UP000324222">
    <property type="component" value="Unassembled WGS sequence"/>
</dbReference>
<organism evidence="2 3">
    <name type="scientific">Portunus trituberculatus</name>
    <name type="common">Swimming crab</name>
    <name type="synonym">Neptunus trituberculatus</name>
    <dbReference type="NCBI Taxonomy" id="210409"/>
    <lineage>
        <taxon>Eukaryota</taxon>
        <taxon>Metazoa</taxon>
        <taxon>Ecdysozoa</taxon>
        <taxon>Arthropoda</taxon>
        <taxon>Crustacea</taxon>
        <taxon>Multicrustacea</taxon>
        <taxon>Malacostraca</taxon>
        <taxon>Eumalacostraca</taxon>
        <taxon>Eucarida</taxon>
        <taxon>Decapoda</taxon>
        <taxon>Pleocyemata</taxon>
        <taxon>Brachyura</taxon>
        <taxon>Eubrachyura</taxon>
        <taxon>Portunoidea</taxon>
        <taxon>Portunidae</taxon>
        <taxon>Portuninae</taxon>
        <taxon>Portunus</taxon>
    </lineage>
</organism>
<keyword evidence="3" id="KW-1185">Reference proteome</keyword>
<feature type="region of interest" description="Disordered" evidence="1">
    <location>
        <begin position="57"/>
        <end position="97"/>
    </location>
</feature>
<accession>A0A5B7F2P6</accession>
<name>A0A5B7F2P6_PORTR</name>
<comment type="caution">
    <text evidence="2">The sequence shown here is derived from an EMBL/GenBank/DDBJ whole genome shotgun (WGS) entry which is preliminary data.</text>
</comment>
<evidence type="ECO:0000256" key="1">
    <source>
        <dbReference type="SAM" id="MobiDB-lite"/>
    </source>
</evidence>
<reference evidence="2 3" key="1">
    <citation type="submission" date="2019-05" db="EMBL/GenBank/DDBJ databases">
        <title>Another draft genome of Portunus trituberculatus and its Hox gene families provides insights of decapod evolution.</title>
        <authorList>
            <person name="Jeong J.-H."/>
            <person name="Song I."/>
            <person name="Kim S."/>
            <person name="Choi T."/>
            <person name="Kim D."/>
            <person name="Ryu S."/>
            <person name="Kim W."/>
        </authorList>
    </citation>
    <scope>NUCLEOTIDE SEQUENCE [LARGE SCALE GENOMIC DNA]</scope>
    <source>
        <tissue evidence="2">Muscle</tissue>
    </source>
</reference>
<protein>
    <submittedName>
        <fullName evidence="2">Uncharacterized protein</fullName>
    </submittedName>
</protein>
<evidence type="ECO:0000313" key="2">
    <source>
        <dbReference type="EMBL" id="MPC40802.1"/>
    </source>
</evidence>